<gene>
    <name evidence="1" type="ORF">L1987_07846</name>
</gene>
<protein>
    <submittedName>
        <fullName evidence="1">Uncharacterized protein</fullName>
    </submittedName>
</protein>
<dbReference type="EMBL" id="CM042020">
    <property type="protein sequence ID" value="KAI3820301.1"/>
    <property type="molecule type" value="Genomic_DNA"/>
</dbReference>
<dbReference type="Proteomes" id="UP001056120">
    <property type="component" value="Linkage Group LG03"/>
</dbReference>
<keyword evidence="2" id="KW-1185">Reference proteome</keyword>
<accession>A0ACB9JKR5</accession>
<proteinExistence type="predicted"/>
<organism evidence="1 2">
    <name type="scientific">Smallanthus sonchifolius</name>
    <dbReference type="NCBI Taxonomy" id="185202"/>
    <lineage>
        <taxon>Eukaryota</taxon>
        <taxon>Viridiplantae</taxon>
        <taxon>Streptophyta</taxon>
        <taxon>Embryophyta</taxon>
        <taxon>Tracheophyta</taxon>
        <taxon>Spermatophyta</taxon>
        <taxon>Magnoliopsida</taxon>
        <taxon>eudicotyledons</taxon>
        <taxon>Gunneridae</taxon>
        <taxon>Pentapetalae</taxon>
        <taxon>asterids</taxon>
        <taxon>campanulids</taxon>
        <taxon>Asterales</taxon>
        <taxon>Asteraceae</taxon>
        <taxon>Asteroideae</taxon>
        <taxon>Heliantheae alliance</taxon>
        <taxon>Millerieae</taxon>
        <taxon>Smallanthus</taxon>
    </lineage>
</organism>
<reference evidence="1 2" key="2">
    <citation type="journal article" date="2022" name="Mol. Ecol. Resour.">
        <title>The genomes of chicory, endive, great burdock and yacon provide insights into Asteraceae paleo-polyploidization history and plant inulin production.</title>
        <authorList>
            <person name="Fan W."/>
            <person name="Wang S."/>
            <person name="Wang H."/>
            <person name="Wang A."/>
            <person name="Jiang F."/>
            <person name="Liu H."/>
            <person name="Zhao H."/>
            <person name="Xu D."/>
            <person name="Zhang Y."/>
        </authorList>
    </citation>
    <scope>NUCLEOTIDE SEQUENCE [LARGE SCALE GENOMIC DNA]</scope>
    <source>
        <strain evidence="2">cv. Yunnan</strain>
        <tissue evidence="1">Leaves</tissue>
    </source>
</reference>
<sequence>MLNCGFALRFVLSKDSLTYVMRESGSTQSGLINFVTRRSGSKHRSFNLKEAVEVSRSRKKESSRLPKKKVVVAREKL</sequence>
<comment type="caution">
    <text evidence="1">The sequence shown here is derived from an EMBL/GenBank/DDBJ whole genome shotgun (WGS) entry which is preliminary data.</text>
</comment>
<reference evidence="2" key="1">
    <citation type="journal article" date="2022" name="Mol. Ecol. Resour.">
        <title>The genomes of chicory, endive, great burdock and yacon provide insights into Asteraceae palaeo-polyploidization history and plant inulin production.</title>
        <authorList>
            <person name="Fan W."/>
            <person name="Wang S."/>
            <person name="Wang H."/>
            <person name="Wang A."/>
            <person name="Jiang F."/>
            <person name="Liu H."/>
            <person name="Zhao H."/>
            <person name="Xu D."/>
            <person name="Zhang Y."/>
        </authorList>
    </citation>
    <scope>NUCLEOTIDE SEQUENCE [LARGE SCALE GENOMIC DNA]</scope>
    <source>
        <strain evidence="2">cv. Yunnan</strain>
    </source>
</reference>
<evidence type="ECO:0000313" key="2">
    <source>
        <dbReference type="Proteomes" id="UP001056120"/>
    </source>
</evidence>
<name>A0ACB9JKR5_9ASTR</name>
<evidence type="ECO:0000313" key="1">
    <source>
        <dbReference type="EMBL" id="KAI3820301.1"/>
    </source>
</evidence>